<keyword evidence="9" id="KW-1185">Reference proteome</keyword>
<dbReference type="RefSeq" id="WP_121130482.1">
    <property type="nucleotide sequence ID" value="NZ_JBHUFK010000026.1"/>
</dbReference>
<dbReference type="Proteomes" id="UP000281813">
    <property type="component" value="Unassembled WGS sequence"/>
</dbReference>
<dbReference type="InterPro" id="IPR006027">
    <property type="entry name" value="NusB_RsmB_TIM44"/>
</dbReference>
<name>A0A494Z0J1_9BACI</name>
<evidence type="ECO:0000256" key="6">
    <source>
        <dbReference type="HAMAP-Rule" id="MF_00073"/>
    </source>
</evidence>
<dbReference type="GO" id="GO:0006353">
    <property type="term" value="P:DNA-templated transcription termination"/>
    <property type="evidence" value="ECO:0007669"/>
    <property type="project" value="UniProtKB-UniRule"/>
</dbReference>
<dbReference type="Gene3D" id="1.10.940.10">
    <property type="entry name" value="NusB-like"/>
    <property type="match status" value="1"/>
</dbReference>
<dbReference type="AlphaFoldDB" id="A0A494Z0J1"/>
<proteinExistence type="inferred from homology"/>
<dbReference type="OrthoDB" id="9811381at2"/>
<reference evidence="8 9" key="1">
    <citation type="journal article" date="2015" name="Antonie Van Leeuwenhoek">
        <title>Oceanobacillus bengalensis sp. nov., a bacterium isolated from seawater of the Bay of Bengal.</title>
        <authorList>
            <person name="Yongchang O."/>
            <person name="Xiang W."/>
            <person name="Wang G."/>
        </authorList>
    </citation>
    <scope>NUCLEOTIDE SEQUENCE [LARGE SCALE GENOMIC DNA]</scope>
    <source>
        <strain evidence="8 9">MCCC 1K00260</strain>
    </source>
</reference>
<keyword evidence="4 6" id="KW-0805">Transcription regulation</keyword>
<comment type="function">
    <text evidence="6">Involved in transcription antitermination. Required for transcription of ribosomal RNA (rRNA) genes. Binds specifically to the boxA antiterminator sequence of the ribosomal RNA (rrn) operons.</text>
</comment>
<dbReference type="GO" id="GO:0003723">
    <property type="term" value="F:RNA binding"/>
    <property type="evidence" value="ECO:0007669"/>
    <property type="project" value="UniProtKB-UniRule"/>
</dbReference>
<gene>
    <name evidence="6 8" type="primary">nusB</name>
    <name evidence="8" type="ORF">D8M05_08090</name>
</gene>
<keyword evidence="3 6" id="KW-0694">RNA-binding</keyword>
<keyword evidence="5 6" id="KW-0804">Transcription</keyword>
<accession>A0A494Z0J1</accession>
<organism evidence="8 9">
    <name type="scientific">Oceanobacillus bengalensis</name>
    <dbReference type="NCBI Taxonomy" id="1435466"/>
    <lineage>
        <taxon>Bacteria</taxon>
        <taxon>Bacillati</taxon>
        <taxon>Bacillota</taxon>
        <taxon>Bacilli</taxon>
        <taxon>Bacillales</taxon>
        <taxon>Bacillaceae</taxon>
        <taxon>Oceanobacillus</taxon>
    </lineage>
</organism>
<evidence type="ECO:0000313" key="9">
    <source>
        <dbReference type="Proteomes" id="UP000281813"/>
    </source>
</evidence>
<dbReference type="GO" id="GO:0005829">
    <property type="term" value="C:cytosol"/>
    <property type="evidence" value="ECO:0007669"/>
    <property type="project" value="TreeGrafter"/>
</dbReference>
<evidence type="ECO:0000256" key="4">
    <source>
        <dbReference type="ARBA" id="ARBA00023015"/>
    </source>
</evidence>
<dbReference type="HAMAP" id="MF_00073">
    <property type="entry name" value="NusB"/>
    <property type="match status" value="1"/>
</dbReference>
<evidence type="ECO:0000256" key="5">
    <source>
        <dbReference type="ARBA" id="ARBA00023163"/>
    </source>
</evidence>
<evidence type="ECO:0000259" key="7">
    <source>
        <dbReference type="Pfam" id="PF01029"/>
    </source>
</evidence>
<evidence type="ECO:0000313" key="8">
    <source>
        <dbReference type="EMBL" id="RKQ16051.1"/>
    </source>
</evidence>
<dbReference type="EMBL" id="RBZO01000010">
    <property type="protein sequence ID" value="RKQ16051.1"/>
    <property type="molecule type" value="Genomic_DNA"/>
</dbReference>
<dbReference type="CDD" id="cd00619">
    <property type="entry name" value="Terminator_NusB"/>
    <property type="match status" value="1"/>
</dbReference>
<dbReference type="PANTHER" id="PTHR11078:SF3">
    <property type="entry name" value="ANTITERMINATION NUSB DOMAIN-CONTAINING PROTEIN"/>
    <property type="match status" value="1"/>
</dbReference>
<sequence length="129" mass="14750">MNRHTAREKAFQVLFQLDMNDMELNKAFESLVDIEPGQGTSEFLHTLVEGVYKHKEEIDQVIKSNLENWSFNRVASVERTILRIATYEINYLEDIPLNVSINEAVELGNTFGDEQSGKFINGVLSKISK</sequence>
<comment type="caution">
    <text evidence="8">The sequence shown here is derived from an EMBL/GenBank/DDBJ whole genome shotgun (WGS) entry which is preliminary data.</text>
</comment>
<evidence type="ECO:0000256" key="2">
    <source>
        <dbReference type="ARBA" id="ARBA00022814"/>
    </source>
</evidence>
<dbReference type="GO" id="GO:0031564">
    <property type="term" value="P:transcription antitermination"/>
    <property type="evidence" value="ECO:0007669"/>
    <property type="project" value="UniProtKB-KW"/>
</dbReference>
<dbReference type="InterPro" id="IPR035926">
    <property type="entry name" value="NusB-like_sf"/>
</dbReference>
<dbReference type="PANTHER" id="PTHR11078">
    <property type="entry name" value="N UTILIZATION SUBSTANCE PROTEIN B-RELATED"/>
    <property type="match status" value="1"/>
</dbReference>
<evidence type="ECO:0000256" key="3">
    <source>
        <dbReference type="ARBA" id="ARBA00022884"/>
    </source>
</evidence>
<dbReference type="InterPro" id="IPR011605">
    <property type="entry name" value="NusB_fam"/>
</dbReference>
<keyword evidence="2 6" id="KW-0889">Transcription antitermination</keyword>
<comment type="similarity">
    <text evidence="1 6">Belongs to the NusB family.</text>
</comment>
<dbReference type="SUPFAM" id="SSF48013">
    <property type="entry name" value="NusB-like"/>
    <property type="match status" value="1"/>
</dbReference>
<protein>
    <recommendedName>
        <fullName evidence="6">Transcription antitermination protein NusB</fullName>
    </recommendedName>
    <alternativeName>
        <fullName evidence="6">Antitermination factor NusB</fullName>
    </alternativeName>
</protein>
<feature type="domain" description="NusB/RsmB/TIM44" evidence="7">
    <location>
        <begin position="4"/>
        <end position="129"/>
    </location>
</feature>
<evidence type="ECO:0000256" key="1">
    <source>
        <dbReference type="ARBA" id="ARBA00005952"/>
    </source>
</evidence>
<dbReference type="Pfam" id="PF01029">
    <property type="entry name" value="NusB"/>
    <property type="match status" value="1"/>
</dbReference>
<dbReference type="NCBIfam" id="TIGR01951">
    <property type="entry name" value="nusB"/>
    <property type="match status" value="1"/>
</dbReference>